<evidence type="ECO:0000313" key="5">
    <source>
        <dbReference type="Proteomes" id="UP000287519"/>
    </source>
</evidence>
<dbReference type="PANTHER" id="PTHR30466:SF11">
    <property type="entry name" value="FLAVIN-DEPENDENT MONOOXYGENASE, REDUCTASE SUBUNIT HSAB"/>
    <property type="match status" value="1"/>
</dbReference>
<dbReference type="AlphaFoldDB" id="A0A402CEU2"/>
<name>A0A402CEU2_RHOWR</name>
<evidence type="ECO:0000313" key="4">
    <source>
        <dbReference type="EMBL" id="GCE42104.1"/>
    </source>
</evidence>
<comment type="caution">
    <text evidence="4">The sequence shown here is derived from an EMBL/GenBank/DDBJ whole genome shotgun (WGS) entry which is preliminary data.</text>
</comment>
<dbReference type="EMBL" id="BHYM01000050">
    <property type="protein sequence ID" value="GCE42104.1"/>
    <property type="molecule type" value="Genomic_DNA"/>
</dbReference>
<dbReference type="Proteomes" id="UP000287519">
    <property type="component" value="Unassembled WGS sequence"/>
</dbReference>
<dbReference type="OrthoDB" id="9792858at2"/>
<accession>A0A402CEU2</accession>
<dbReference type="InterPro" id="IPR002563">
    <property type="entry name" value="Flavin_Rdtase-like_dom"/>
</dbReference>
<evidence type="ECO:0000256" key="2">
    <source>
        <dbReference type="ARBA" id="ARBA00023002"/>
    </source>
</evidence>
<keyword evidence="5" id="KW-1185">Reference proteome</keyword>
<feature type="domain" description="Flavin reductase like" evidence="3">
    <location>
        <begin position="31"/>
        <end position="175"/>
    </location>
</feature>
<keyword evidence="2" id="KW-0560">Oxidoreductase</keyword>
<dbReference type="GO" id="GO:0010181">
    <property type="term" value="F:FMN binding"/>
    <property type="evidence" value="ECO:0007669"/>
    <property type="project" value="InterPro"/>
</dbReference>
<dbReference type="InterPro" id="IPR012349">
    <property type="entry name" value="Split_barrel_FMN-bd"/>
</dbReference>
<dbReference type="InterPro" id="IPR050268">
    <property type="entry name" value="NADH-dep_flavin_reductase"/>
</dbReference>
<dbReference type="Pfam" id="PF01613">
    <property type="entry name" value="Flavin_Reduct"/>
    <property type="match status" value="1"/>
</dbReference>
<gene>
    <name evidence="4" type="ORF">Rhow_006043</name>
</gene>
<comment type="similarity">
    <text evidence="1">Belongs to the non-flavoprotein flavin reductase family.</text>
</comment>
<dbReference type="PANTHER" id="PTHR30466">
    <property type="entry name" value="FLAVIN REDUCTASE"/>
    <property type="match status" value="1"/>
</dbReference>
<sequence length="183" mass="19538">MIGTQNPGVVEGSVVVDDDRVIDPRLFRNILGHFPTGVVAVTAIDADGRPVGMAVGSFTSVSLEPPLVAFLPDKSSTTFPKILAAQRFCANVLGDDQQHVCRSLSRKGDDKFADVDWTPAPSGMPRILGSLAWIDCEIDAVHHAGDHYIVVGRVHHLELDTPESPLIFFQGGYGGFAATDTSA</sequence>
<reference evidence="4 5" key="1">
    <citation type="submission" date="2018-11" db="EMBL/GenBank/DDBJ databases">
        <title>Microbial catabolism of amino acid.</title>
        <authorList>
            <person name="Hibi M."/>
            <person name="Ogawa J."/>
        </authorList>
    </citation>
    <scope>NUCLEOTIDE SEQUENCE [LARGE SCALE GENOMIC DNA]</scope>
    <source>
        <strain evidence="4 5">C31-06</strain>
    </source>
</reference>
<dbReference type="GO" id="GO:0042602">
    <property type="term" value="F:riboflavin reductase (NADPH) activity"/>
    <property type="evidence" value="ECO:0007669"/>
    <property type="project" value="TreeGrafter"/>
</dbReference>
<evidence type="ECO:0000259" key="3">
    <source>
        <dbReference type="SMART" id="SM00903"/>
    </source>
</evidence>
<dbReference type="Gene3D" id="2.30.110.10">
    <property type="entry name" value="Electron Transport, Fmn-binding Protein, Chain A"/>
    <property type="match status" value="1"/>
</dbReference>
<protein>
    <submittedName>
        <fullName evidence="4">Flavin reductase-like, FMN-binding</fullName>
    </submittedName>
</protein>
<proteinExistence type="inferred from homology"/>
<dbReference type="SMART" id="SM00903">
    <property type="entry name" value="Flavin_Reduct"/>
    <property type="match status" value="1"/>
</dbReference>
<organism evidence="4 5">
    <name type="scientific">Rhodococcus wratislaviensis</name>
    <name type="common">Tsukamurella wratislaviensis</name>
    <dbReference type="NCBI Taxonomy" id="44752"/>
    <lineage>
        <taxon>Bacteria</taxon>
        <taxon>Bacillati</taxon>
        <taxon>Actinomycetota</taxon>
        <taxon>Actinomycetes</taxon>
        <taxon>Mycobacteriales</taxon>
        <taxon>Nocardiaceae</taxon>
        <taxon>Rhodococcus</taxon>
    </lineage>
</organism>
<dbReference type="SUPFAM" id="SSF50475">
    <property type="entry name" value="FMN-binding split barrel"/>
    <property type="match status" value="1"/>
</dbReference>
<evidence type="ECO:0000256" key="1">
    <source>
        <dbReference type="ARBA" id="ARBA00008898"/>
    </source>
</evidence>